<accession>A0A3P5YRN1</accession>
<organism evidence="2">
    <name type="scientific">Brassica campestris</name>
    <name type="common">Field mustard</name>
    <dbReference type="NCBI Taxonomy" id="3711"/>
    <lineage>
        <taxon>Eukaryota</taxon>
        <taxon>Viridiplantae</taxon>
        <taxon>Streptophyta</taxon>
        <taxon>Embryophyta</taxon>
        <taxon>Tracheophyta</taxon>
        <taxon>Spermatophyta</taxon>
        <taxon>Magnoliopsida</taxon>
        <taxon>eudicotyledons</taxon>
        <taxon>Gunneridae</taxon>
        <taxon>Pentapetalae</taxon>
        <taxon>rosids</taxon>
        <taxon>malvids</taxon>
        <taxon>Brassicales</taxon>
        <taxon>Brassicaceae</taxon>
        <taxon>Brassiceae</taxon>
        <taxon>Brassica</taxon>
    </lineage>
</organism>
<protein>
    <submittedName>
        <fullName evidence="1">Uncharacterized protein</fullName>
    </submittedName>
</protein>
<dbReference type="AlphaFoldDB" id="A0A3P5YRN1"/>
<dbReference type="Gramene" id="A06p13040.2_BraZ1">
    <property type="protein sequence ID" value="A06p13040.2_BraZ1.CDS"/>
    <property type="gene ID" value="A06g13040.2_BraZ1"/>
</dbReference>
<reference evidence="2" key="1">
    <citation type="submission" date="2018-11" db="EMBL/GenBank/DDBJ databases">
        <authorList>
            <consortium name="Genoscope - CEA"/>
            <person name="William W."/>
        </authorList>
    </citation>
    <scope>NUCLEOTIDE SEQUENCE</scope>
</reference>
<dbReference type="SUPFAM" id="SSF117281">
    <property type="entry name" value="Kelch motif"/>
    <property type="match status" value="1"/>
</dbReference>
<dbReference type="InterPro" id="IPR015915">
    <property type="entry name" value="Kelch-typ_b-propeller"/>
</dbReference>
<evidence type="ECO:0000313" key="2">
    <source>
        <dbReference type="EMBL" id="VDC65845.1"/>
    </source>
</evidence>
<dbReference type="EMBL" id="LR031569">
    <property type="protein sequence ID" value="VDC65845.1"/>
    <property type="molecule type" value="Genomic_DNA"/>
</dbReference>
<name>A0A3P5YRN1_BRACM</name>
<dbReference type="Gene3D" id="2.120.10.80">
    <property type="entry name" value="Kelch-type beta propeller"/>
    <property type="match status" value="1"/>
</dbReference>
<sequence length="185" mass="21058">MRFDPFKKEWKMVASMRTPRTRFACAAVSGKVYDSVVDRYFFFLWEDLPEIPRPEMNCSWFGLSYKASFHVLRAGEQISTQAFSPLEMSWSTVVDIWPLPRRMNYVVQPQVLGHGFAALRDELYVIGGRFLKLEKSGARGFERLSVVKVCDSLVRPLIWREAKPMCLPAGGPITGCASLEESSPP</sequence>
<proteinExistence type="predicted"/>
<gene>
    <name evidence="2" type="ORF">BRAA06T24385Z</name>
    <name evidence="1" type="ORF">BRAPAZ1V2_A06P13040.2</name>
</gene>
<dbReference type="EMBL" id="LS974622">
    <property type="protein sequence ID" value="CAG7869064.1"/>
    <property type="molecule type" value="Genomic_DNA"/>
</dbReference>
<evidence type="ECO:0000313" key="1">
    <source>
        <dbReference type="EMBL" id="CAG7869064.1"/>
    </source>
</evidence>
<dbReference type="Proteomes" id="UP000694005">
    <property type="component" value="Chromosome A06"/>
</dbReference>